<feature type="region of interest" description="Disordered" evidence="1">
    <location>
        <begin position="1"/>
        <end position="99"/>
    </location>
</feature>
<reference evidence="2" key="1">
    <citation type="submission" date="2015-06" db="UniProtKB">
        <authorList>
            <consortium name="EnsemblPlants"/>
        </authorList>
    </citation>
    <scope>IDENTIFICATION</scope>
</reference>
<dbReference type="HOGENOM" id="CLU_138821_0_0_1"/>
<evidence type="ECO:0000313" key="3">
    <source>
        <dbReference type="Proteomes" id="UP000007306"/>
    </source>
</evidence>
<dbReference type="AlphaFoldDB" id="I1PM59"/>
<proteinExistence type="predicted"/>
<feature type="compositionally biased region" description="Pro residues" evidence="1">
    <location>
        <begin position="1"/>
        <end position="11"/>
    </location>
</feature>
<dbReference type="Gramene" id="ORGLA04G0127800.1">
    <property type="protein sequence ID" value="ORGLA04G0127800.1"/>
    <property type="gene ID" value="ORGLA04G0127800"/>
</dbReference>
<reference evidence="2 3" key="2">
    <citation type="submission" date="2018-04" db="EMBL/GenBank/DDBJ databases">
        <title>OglaRS2 (Oryza glaberrima Reference Sequence Version 2).</title>
        <authorList>
            <person name="Zhang J."/>
            <person name="Kudrna D."/>
            <person name="Lee S."/>
            <person name="Talag J."/>
            <person name="Rajasekar S."/>
            <person name="Wing R.A."/>
        </authorList>
    </citation>
    <scope>NUCLEOTIDE SEQUENCE [LARGE SCALE GENOMIC DNA]</scope>
    <source>
        <strain evidence="2 3">cv. IRGC 96717</strain>
    </source>
</reference>
<evidence type="ECO:0000313" key="2">
    <source>
        <dbReference type="EnsemblPlants" id="ORGLA04G0127800.1"/>
    </source>
</evidence>
<protein>
    <submittedName>
        <fullName evidence="2">Uncharacterized protein</fullName>
    </submittedName>
</protein>
<dbReference type="Proteomes" id="UP000007306">
    <property type="component" value="Chromosome 4"/>
</dbReference>
<feature type="compositionally biased region" description="Low complexity" evidence="1">
    <location>
        <begin position="12"/>
        <end position="21"/>
    </location>
</feature>
<feature type="compositionally biased region" description="Basic and acidic residues" evidence="1">
    <location>
        <begin position="69"/>
        <end position="99"/>
    </location>
</feature>
<evidence type="ECO:0000256" key="1">
    <source>
        <dbReference type="SAM" id="MobiDB-lite"/>
    </source>
</evidence>
<sequence>MAPPPRHPTLPSPSTLDSAAPAPLPTRAPLPAAAARSTTHSSRRVRRRRRRSLPIPRTASAAAAGGGVEEGRRGFVAAERRGAGPRGRREAERERERERGGALMARALLAMSCVVRRLDGEDVGGGGGVEEAWATSGWRPPRADEAGRHLVVRESMRYAIYG</sequence>
<name>I1PM59_ORYGL</name>
<dbReference type="EnsemblPlants" id="ORGLA04G0127800.1">
    <property type="protein sequence ID" value="ORGLA04G0127800.1"/>
    <property type="gene ID" value="ORGLA04G0127800"/>
</dbReference>
<keyword evidence="3" id="KW-1185">Reference proteome</keyword>
<accession>I1PM59</accession>
<feature type="compositionally biased region" description="Basic residues" evidence="1">
    <location>
        <begin position="41"/>
        <end position="52"/>
    </location>
</feature>
<organism evidence="2 3">
    <name type="scientific">Oryza glaberrima</name>
    <name type="common">African rice</name>
    <dbReference type="NCBI Taxonomy" id="4538"/>
    <lineage>
        <taxon>Eukaryota</taxon>
        <taxon>Viridiplantae</taxon>
        <taxon>Streptophyta</taxon>
        <taxon>Embryophyta</taxon>
        <taxon>Tracheophyta</taxon>
        <taxon>Spermatophyta</taxon>
        <taxon>Magnoliopsida</taxon>
        <taxon>Liliopsida</taxon>
        <taxon>Poales</taxon>
        <taxon>Poaceae</taxon>
        <taxon>BOP clade</taxon>
        <taxon>Oryzoideae</taxon>
        <taxon>Oryzeae</taxon>
        <taxon>Oryzinae</taxon>
        <taxon>Oryza</taxon>
    </lineage>
</organism>
<feature type="compositionally biased region" description="Low complexity" evidence="1">
    <location>
        <begin position="29"/>
        <end position="40"/>
    </location>
</feature>